<proteinExistence type="predicted"/>
<reference evidence="2 3" key="1">
    <citation type="submission" date="2017-08" db="EMBL/GenBank/DDBJ databases">
        <title>Harnessing the power of phylogenomics to disentangle the directionality and signatures of interkingdom host jumping in the parasitic fungal genus Tolypocladium.</title>
        <authorList>
            <person name="Quandt C.A."/>
            <person name="Patterson W."/>
            <person name="Spatafora J.W."/>
        </authorList>
    </citation>
    <scope>NUCLEOTIDE SEQUENCE [LARGE SCALE GENOMIC DNA]</scope>
    <source>
        <strain evidence="2 3">CBS 113982</strain>
    </source>
</reference>
<dbReference type="Proteomes" id="UP000236621">
    <property type="component" value="Unassembled WGS sequence"/>
</dbReference>
<comment type="caution">
    <text evidence="2">The sequence shown here is derived from an EMBL/GenBank/DDBJ whole genome shotgun (WGS) entry which is preliminary data.</text>
</comment>
<feature type="compositionally biased region" description="Polar residues" evidence="1">
    <location>
        <begin position="94"/>
        <end position="105"/>
    </location>
</feature>
<feature type="compositionally biased region" description="Polar residues" evidence="1">
    <location>
        <begin position="40"/>
        <end position="52"/>
    </location>
</feature>
<dbReference type="EMBL" id="NRSZ01000373">
    <property type="protein sequence ID" value="PNY27628.1"/>
    <property type="molecule type" value="Genomic_DNA"/>
</dbReference>
<accession>A0A2K3QJA7</accession>
<dbReference type="OrthoDB" id="3531694at2759"/>
<name>A0A2K3QJA7_9HYPO</name>
<sequence>MSSTAMEVSGTDWQIKDANKRTGDMWLAALSVAAQAVQTDPQPLTMNQNNSGARAHQSHEVASHSNVISAKFYAGDQRVISGHIHINGTLDYSQKARTAGQASGSSKDRWQPTRDQVDTHKWTIYDPEKKKNRKVSSEGEWWYIEKGGDKLWF</sequence>
<dbReference type="AlphaFoldDB" id="A0A2K3QJA7"/>
<gene>
    <name evidence="2" type="ORF">TCAP_02448</name>
</gene>
<feature type="region of interest" description="Disordered" evidence="1">
    <location>
        <begin position="94"/>
        <end position="118"/>
    </location>
</feature>
<evidence type="ECO:0000313" key="3">
    <source>
        <dbReference type="Proteomes" id="UP000236621"/>
    </source>
</evidence>
<feature type="region of interest" description="Disordered" evidence="1">
    <location>
        <begin position="40"/>
        <end position="61"/>
    </location>
</feature>
<organism evidence="2 3">
    <name type="scientific">Tolypocladium capitatum</name>
    <dbReference type="NCBI Taxonomy" id="45235"/>
    <lineage>
        <taxon>Eukaryota</taxon>
        <taxon>Fungi</taxon>
        <taxon>Dikarya</taxon>
        <taxon>Ascomycota</taxon>
        <taxon>Pezizomycotina</taxon>
        <taxon>Sordariomycetes</taxon>
        <taxon>Hypocreomycetidae</taxon>
        <taxon>Hypocreales</taxon>
        <taxon>Ophiocordycipitaceae</taxon>
        <taxon>Tolypocladium</taxon>
    </lineage>
</organism>
<evidence type="ECO:0000256" key="1">
    <source>
        <dbReference type="SAM" id="MobiDB-lite"/>
    </source>
</evidence>
<evidence type="ECO:0000313" key="2">
    <source>
        <dbReference type="EMBL" id="PNY27628.1"/>
    </source>
</evidence>
<protein>
    <submittedName>
        <fullName evidence="2">Uncharacterized protein</fullName>
    </submittedName>
</protein>
<keyword evidence="3" id="KW-1185">Reference proteome</keyword>
<feature type="compositionally biased region" description="Basic and acidic residues" evidence="1">
    <location>
        <begin position="106"/>
        <end position="118"/>
    </location>
</feature>